<keyword evidence="2" id="KW-1185">Reference proteome</keyword>
<dbReference type="AlphaFoldDB" id="A0AAD4Y6A1"/>
<comment type="caution">
    <text evidence="1">The sequence shown here is derived from an EMBL/GenBank/DDBJ whole genome shotgun (WGS) entry which is preliminary data.</text>
</comment>
<gene>
    <name evidence="1" type="ORF">MG293_014275</name>
</gene>
<proteinExistence type="predicted"/>
<organism evidence="1 2">
    <name type="scientific">Ovis ammon polii</name>
    <dbReference type="NCBI Taxonomy" id="230172"/>
    <lineage>
        <taxon>Eukaryota</taxon>
        <taxon>Metazoa</taxon>
        <taxon>Chordata</taxon>
        <taxon>Craniata</taxon>
        <taxon>Vertebrata</taxon>
        <taxon>Euteleostomi</taxon>
        <taxon>Mammalia</taxon>
        <taxon>Eutheria</taxon>
        <taxon>Laurasiatheria</taxon>
        <taxon>Artiodactyla</taxon>
        <taxon>Ruminantia</taxon>
        <taxon>Pecora</taxon>
        <taxon>Bovidae</taxon>
        <taxon>Caprinae</taxon>
        <taxon>Ovis</taxon>
    </lineage>
</organism>
<dbReference type="EMBL" id="JAKZEL010000017">
    <property type="protein sequence ID" value="KAI4535948.1"/>
    <property type="molecule type" value="Genomic_DNA"/>
</dbReference>
<sequence>YEEESVRGKLRALVEDKREICPGCDLCFCINKAFLKISKLGVRVSDAIKILPKVSHRNPVPLATYGHQVQLDKRISTFKMMHVNHKLLPCKRKFWNPPFPPPPPPARSSPQDMGLAWTSHRPHLASKEVNKKDIHLLQHSAELTNSFSESRGCWYLSCDGVNGQGRSTPGESYPALAPHRYGLHPNTPDTCHFTPGDPAGKTAHTLCKEQGVPAFLCRQKQQKLLPFPGAAQSTP</sequence>
<evidence type="ECO:0000313" key="1">
    <source>
        <dbReference type="EMBL" id="KAI4535948.1"/>
    </source>
</evidence>
<accession>A0AAD4Y6A1</accession>
<protein>
    <submittedName>
        <fullName evidence="1">Uncharacterized protein</fullName>
    </submittedName>
</protein>
<evidence type="ECO:0000313" key="2">
    <source>
        <dbReference type="Proteomes" id="UP001214576"/>
    </source>
</evidence>
<dbReference type="Proteomes" id="UP001214576">
    <property type="component" value="Unassembled WGS sequence"/>
</dbReference>
<name>A0AAD4Y6A1_OVIAM</name>
<reference evidence="1" key="1">
    <citation type="submission" date="2022-03" db="EMBL/GenBank/DDBJ databases">
        <title>Genomic analyses of argali, domestic sheep and their hybrids provide insights into chromosomal evolution, heterosis and genetic basis of agronomic traits.</title>
        <authorList>
            <person name="Li M."/>
        </authorList>
    </citation>
    <scope>NUCLEOTIDE SEQUENCE</scope>
    <source>
        <strain evidence="1">CAU-MHL-2022a</strain>
        <tissue evidence="1">Skin</tissue>
    </source>
</reference>
<feature type="non-terminal residue" evidence="1">
    <location>
        <position position="1"/>
    </location>
</feature>